<organism evidence="1 2">
    <name type="scientific">Symbiodinium pilosum</name>
    <name type="common">Dinoflagellate</name>
    <dbReference type="NCBI Taxonomy" id="2952"/>
    <lineage>
        <taxon>Eukaryota</taxon>
        <taxon>Sar</taxon>
        <taxon>Alveolata</taxon>
        <taxon>Dinophyceae</taxon>
        <taxon>Suessiales</taxon>
        <taxon>Symbiodiniaceae</taxon>
        <taxon>Symbiodinium</taxon>
    </lineage>
</organism>
<protein>
    <submittedName>
        <fullName evidence="1">Uncharacterized protein</fullName>
    </submittedName>
</protein>
<accession>A0A812PQY4</accession>
<dbReference type="OrthoDB" id="415440at2759"/>
<evidence type="ECO:0000313" key="1">
    <source>
        <dbReference type="EMBL" id="CAE7362006.1"/>
    </source>
</evidence>
<evidence type="ECO:0000313" key="2">
    <source>
        <dbReference type="Proteomes" id="UP000649617"/>
    </source>
</evidence>
<proteinExistence type="predicted"/>
<name>A0A812PQY4_SYMPI</name>
<keyword evidence="2" id="KW-1185">Reference proteome</keyword>
<reference evidence="1" key="1">
    <citation type="submission" date="2021-02" db="EMBL/GenBank/DDBJ databases">
        <authorList>
            <person name="Dougan E. K."/>
            <person name="Rhodes N."/>
            <person name="Thang M."/>
            <person name="Chan C."/>
        </authorList>
    </citation>
    <scope>NUCLEOTIDE SEQUENCE</scope>
</reference>
<comment type="caution">
    <text evidence="1">The sequence shown here is derived from an EMBL/GenBank/DDBJ whole genome shotgun (WGS) entry which is preliminary data.</text>
</comment>
<gene>
    <name evidence="1" type="ORF">SPIL2461_LOCUS8675</name>
</gene>
<dbReference type="EMBL" id="CAJNIZ010014446">
    <property type="protein sequence ID" value="CAE7362006.1"/>
    <property type="molecule type" value="Genomic_DNA"/>
</dbReference>
<dbReference type="AlphaFoldDB" id="A0A812PQY4"/>
<dbReference type="Proteomes" id="UP000649617">
    <property type="component" value="Unassembled WGS sequence"/>
</dbReference>
<sequence>MAVVRPSVHSHWVRFRQSRCCSVPPLPGRGRYLGALAKEHEGEEGLQTRQAAPVLDLTTKSVVRISRSMTVGQLAGALLQTEPFMRSSKGRLILEAENTASLSLAVNALALCNRRQSKAAAKQRVAFVPVVRVFRYAEPGKETVHLRRAMQLLMHPWDAAVLQTETAHAAASDIVSVRGDTDLRRLSGLVESRFLQSSVGIGEVVVVRCMGNQAIDKMVLPLDYLRLQSVHFPSAHFN</sequence>